<name>A0A4Z2EJG7_9TELE</name>
<keyword evidence="4" id="KW-1185">Reference proteome</keyword>
<organism evidence="3 4">
    <name type="scientific">Liparis tanakae</name>
    <name type="common">Tanaka's snailfish</name>
    <dbReference type="NCBI Taxonomy" id="230148"/>
    <lineage>
        <taxon>Eukaryota</taxon>
        <taxon>Metazoa</taxon>
        <taxon>Chordata</taxon>
        <taxon>Craniata</taxon>
        <taxon>Vertebrata</taxon>
        <taxon>Euteleostomi</taxon>
        <taxon>Actinopterygii</taxon>
        <taxon>Neopterygii</taxon>
        <taxon>Teleostei</taxon>
        <taxon>Neoteleostei</taxon>
        <taxon>Acanthomorphata</taxon>
        <taxon>Eupercaria</taxon>
        <taxon>Perciformes</taxon>
        <taxon>Cottioidei</taxon>
        <taxon>Cottales</taxon>
        <taxon>Liparidae</taxon>
        <taxon>Liparis</taxon>
    </lineage>
</organism>
<accession>A0A4Z2EJG7</accession>
<evidence type="ECO:0000256" key="1">
    <source>
        <dbReference type="SAM" id="MobiDB-lite"/>
    </source>
</evidence>
<evidence type="ECO:0000313" key="4">
    <source>
        <dbReference type="Proteomes" id="UP000314294"/>
    </source>
</evidence>
<feature type="region of interest" description="Disordered" evidence="1">
    <location>
        <begin position="30"/>
        <end position="83"/>
    </location>
</feature>
<feature type="signal peptide" evidence="2">
    <location>
        <begin position="1"/>
        <end position="17"/>
    </location>
</feature>
<protein>
    <recommendedName>
        <fullName evidence="5">Secreted protein</fullName>
    </recommendedName>
</protein>
<feature type="chain" id="PRO_5021378178" description="Secreted protein" evidence="2">
    <location>
        <begin position="18"/>
        <end position="83"/>
    </location>
</feature>
<sequence>MLLFAAMMMMMSRPSSLVWFLNVPKVKGGGRYDTSELSARRRFPGTPAAPTRSPPTRSPPARSSVPRRVTPASPAMATCRPQD</sequence>
<dbReference type="AlphaFoldDB" id="A0A4Z2EJG7"/>
<gene>
    <name evidence="3" type="ORF">EYF80_061134</name>
</gene>
<proteinExistence type="predicted"/>
<dbReference type="Proteomes" id="UP000314294">
    <property type="component" value="Unassembled WGS sequence"/>
</dbReference>
<reference evidence="3 4" key="1">
    <citation type="submission" date="2019-03" db="EMBL/GenBank/DDBJ databases">
        <title>First draft genome of Liparis tanakae, snailfish: a comprehensive survey of snailfish specific genes.</title>
        <authorList>
            <person name="Kim W."/>
            <person name="Song I."/>
            <person name="Jeong J.-H."/>
            <person name="Kim D."/>
            <person name="Kim S."/>
            <person name="Ryu S."/>
            <person name="Song J.Y."/>
            <person name="Lee S.K."/>
        </authorList>
    </citation>
    <scope>NUCLEOTIDE SEQUENCE [LARGE SCALE GENOMIC DNA]</scope>
    <source>
        <tissue evidence="3">Muscle</tissue>
    </source>
</reference>
<evidence type="ECO:0008006" key="5">
    <source>
        <dbReference type="Google" id="ProtNLM"/>
    </source>
</evidence>
<keyword evidence="2" id="KW-0732">Signal</keyword>
<evidence type="ECO:0000256" key="2">
    <source>
        <dbReference type="SAM" id="SignalP"/>
    </source>
</evidence>
<dbReference type="EMBL" id="SRLO01006536">
    <property type="protein sequence ID" value="TNN28720.1"/>
    <property type="molecule type" value="Genomic_DNA"/>
</dbReference>
<comment type="caution">
    <text evidence="3">The sequence shown here is derived from an EMBL/GenBank/DDBJ whole genome shotgun (WGS) entry which is preliminary data.</text>
</comment>
<evidence type="ECO:0000313" key="3">
    <source>
        <dbReference type="EMBL" id="TNN28720.1"/>
    </source>
</evidence>
<feature type="compositionally biased region" description="Low complexity" evidence="1">
    <location>
        <begin position="59"/>
        <end position="71"/>
    </location>
</feature>